<dbReference type="SUPFAM" id="SSF54637">
    <property type="entry name" value="Thioesterase/thiol ester dehydrase-isomerase"/>
    <property type="match status" value="1"/>
</dbReference>
<sequence length="144" mass="15678">MEPRNPEYAQQVEELFRQAAFVMDVGYELVSVKPGRVETRLVVKPRHLQQNGVIHMGVQATMADHTGGSAAGTLISAEQMVLTTGFTMNLLQAAVGEELRCVAQVLRAGRTLSVVESEVFAVTRGEEKLVSKATVTLAVLARQR</sequence>
<evidence type="ECO:0000256" key="5">
    <source>
        <dbReference type="ARBA" id="ARBA00038894"/>
    </source>
</evidence>
<name>A0ABT4ANM1_9BACT</name>
<evidence type="ECO:0000259" key="8">
    <source>
        <dbReference type="Pfam" id="PF03061"/>
    </source>
</evidence>
<evidence type="ECO:0000256" key="7">
    <source>
        <dbReference type="ARBA" id="ARBA00048062"/>
    </source>
</evidence>
<keyword evidence="1" id="KW-0378">Hydrolase</keyword>
<evidence type="ECO:0000313" key="10">
    <source>
        <dbReference type="Proteomes" id="UP001207654"/>
    </source>
</evidence>
<dbReference type="Proteomes" id="UP001207654">
    <property type="component" value="Unassembled WGS sequence"/>
</dbReference>
<dbReference type="PANTHER" id="PTHR43240:SF20">
    <property type="entry name" value="MEDIUM_LONG-CHAIN ACYL-COA THIOESTERASE YIGI"/>
    <property type="match status" value="1"/>
</dbReference>
<dbReference type="InterPro" id="IPR029069">
    <property type="entry name" value="HotDog_dom_sf"/>
</dbReference>
<comment type="catalytic activity">
    <reaction evidence="3">
        <text>a long-chain fatty acyl-CoA + H2O = a long-chain fatty acid + CoA + H(+)</text>
        <dbReference type="Rhea" id="RHEA:67680"/>
        <dbReference type="ChEBI" id="CHEBI:15377"/>
        <dbReference type="ChEBI" id="CHEBI:15378"/>
        <dbReference type="ChEBI" id="CHEBI:57287"/>
        <dbReference type="ChEBI" id="CHEBI:57560"/>
        <dbReference type="ChEBI" id="CHEBI:83139"/>
    </reaction>
</comment>
<evidence type="ECO:0000256" key="6">
    <source>
        <dbReference type="ARBA" id="ARBA00040062"/>
    </source>
</evidence>
<comment type="caution">
    <text evidence="9">The sequence shown here is derived from an EMBL/GenBank/DDBJ whole genome shotgun (WGS) entry which is preliminary data.</text>
</comment>
<dbReference type="EMBL" id="JAPNKA010000001">
    <property type="protein sequence ID" value="MCY1083281.1"/>
    <property type="molecule type" value="Genomic_DNA"/>
</dbReference>
<proteinExistence type="inferred from homology"/>
<reference evidence="9 10" key="1">
    <citation type="submission" date="2022-11" db="EMBL/GenBank/DDBJ databases">
        <title>Minimal conservation of predation-associated metabolite biosynthetic gene clusters underscores biosynthetic potential of Myxococcota including descriptions for ten novel species: Archangium lansinium sp. nov., Myxococcus landrumus sp. nov., Nannocystis bai.</title>
        <authorList>
            <person name="Ahearne A."/>
            <person name="Stevens C."/>
            <person name="Phillips K."/>
        </authorList>
    </citation>
    <scope>NUCLEOTIDE SEQUENCE [LARGE SCALE GENOMIC DNA]</scope>
    <source>
        <strain evidence="9 10">MIWBW</strain>
    </source>
</reference>
<evidence type="ECO:0000256" key="4">
    <source>
        <dbReference type="ARBA" id="ARBA00038381"/>
    </source>
</evidence>
<feature type="domain" description="Thioesterase" evidence="8">
    <location>
        <begin position="51"/>
        <end position="126"/>
    </location>
</feature>
<accession>A0ABT4ANM1</accession>
<keyword evidence="10" id="KW-1185">Reference proteome</keyword>
<comment type="catalytic activity">
    <reaction evidence="7">
        <text>a medium-chain fatty acyl-CoA + H2O = a medium-chain fatty acid + CoA + H(+)</text>
        <dbReference type="Rhea" id="RHEA:68184"/>
        <dbReference type="ChEBI" id="CHEBI:15377"/>
        <dbReference type="ChEBI" id="CHEBI:15378"/>
        <dbReference type="ChEBI" id="CHEBI:57287"/>
        <dbReference type="ChEBI" id="CHEBI:59558"/>
        <dbReference type="ChEBI" id="CHEBI:90546"/>
    </reaction>
</comment>
<comment type="catalytic activity">
    <reaction evidence="2">
        <text>a fatty acyl-CoA + H2O = a fatty acid + CoA + H(+)</text>
        <dbReference type="Rhea" id="RHEA:16781"/>
        <dbReference type="ChEBI" id="CHEBI:15377"/>
        <dbReference type="ChEBI" id="CHEBI:15378"/>
        <dbReference type="ChEBI" id="CHEBI:28868"/>
        <dbReference type="ChEBI" id="CHEBI:57287"/>
        <dbReference type="ChEBI" id="CHEBI:77636"/>
        <dbReference type="EC" id="3.1.2.20"/>
    </reaction>
</comment>
<organism evidence="9 10">
    <name type="scientific">Archangium lansingense</name>
    <dbReference type="NCBI Taxonomy" id="2995310"/>
    <lineage>
        <taxon>Bacteria</taxon>
        <taxon>Pseudomonadati</taxon>
        <taxon>Myxococcota</taxon>
        <taxon>Myxococcia</taxon>
        <taxon>Myxococcales</taxon>
        <taxon>Cystobacterineae</taxon>
        <taxon>Archangiaceae</taxon>
        <taxon>Archangium</taxon>
    </lineage>
</organism>
<dbReference type="EC" id="3.1.2.20" evidence="5"/>
<evidence type="ECO:0000256" key="3">
    <source>
        <dbReference type="ARBA" id="ARBA00036002"/>
    </source>
</evidence>
<dbReference type="InterPro" id="IPR003736">
    <property type="entry name" value="PAAI_dom"/>
</dbReference>
<gene>
    <name evidence="9" type="ORF">OV287_53485</name>
</gene>
<evidence type="ECO:0000313" key="9">
    <source>
        <dbReference type="EMBL" id="MCY1083281.1"/>
    </source>
</evidence>
<evidence type="ECO:0000256" key="1">
    <source>
        <dbReference type="ARBA" id="ARBA00022801"/>
    </source>
</evidence>
<evidence type="ECO:0000256" key="2">
    <source>
        <dbReference type="ARBA" id="ARBA00035880"/>
    </source>
</evidence>
<dbReference type="Gene3D" id="3.10.129.10">
    <property type="entry name" value="Hotdog Thioesterase"/>
    <property type="match status" value="1"/>
</dbReference>
<dbReference type="InterPro" id="IPR006683">
    <property type="entry name" value="Thioestr_dom"/>
</dbReference>
<dbReference type="PANTHER" id="PTHR43240">
    <property type="entry name" value="1,4-DIHYDROXY-2-NAPHTHOYL-COA THIOESTERASE 1"/>
    <property type="match status" value="1"/>
</dbReference>
<dbReference type="RefSeq" id="WP_267541816.1">
    <property type="nucleotide sequence ID" value="NZ_JAPNKA010000001.1"/>
</dbReference>
<dbReference type="NCBIfam" id="TIGR00369">
    <property type="entry name" value="unchar_dom_1"/>
    <property type="match status" value="1"/>
</dbReference>
<dbReference type="Pfam" id="PF03061">
    <property type="entry name" value="4HBT"/>
    <property type="match status" value="1"/>
</dbReference>
<dbReference type="CDD" id="cd03443">
    <property type="entry name" value="PaaI_thioesterase"/>
    <property type="match status" value="1"/>
</dbReference>
<protein>
    <recommendedName>
        <fullName evidence="6">Medium/long-chain acyl-CoA thioesterase YigI</fullName>
        <ecNumber evidence="5">3.1.2.20</ecNumber>
    </recommendedName>
</protein>
<comment type="similarity">
    <text evidence="4">Belongs to the YigI thioesterase family.</text>
</comment>